<dbReference type="KEGG" id="fin:KQS_08620"/>
<protein>
    <recommendedName>
        <fullName evidence="3">Outer membrane protein</fullName>
    </recommendedName>
</protein>
<dbReference type="eggNOG" id="ENOG502Z88H">
    <property type="taxonomic scope" value="Bacteria"/>
</dbReference>
<dbReference type="STRING" id="1094466.KQS_08620"/>
<evidence type="ECO:0008006" key="3">
    <source>
        <dbReference type="Google" id="ProtNLM"/>
    </source>
</evidence>
<dbReference type="AlphaFoldDB" id="H8XTT0"/>
<evidence type="ECO:0000313" key="2">
    <source>
        <dbReference type="Proteomes" id="UP000007599"/>
    </source>
</evidence>
<dbReference type="RefSeq" id="WP_014388779.1">
    <property type="nucleotide sequence ID" value="NC_017025.1"/>
</dbReference>
<dbReference type="PATRIC" id="fig|1094466.5.peg.1688"/>
<dbReference type="OrthoDB" id="103154at2"/>
<dbReference type="InterPro" id="IPR011486">
    <property type="entry name" value="BBP2"/>
</dbReference>
<gene>
    <name evidence="1" type="ordered locus">KQS_08620</name>
</gene>
<dbReference type="EMBL" id="HE774682">
    <property type="protein sequence ID" value="CCG53660.1"/>
    <property type="molecule type" value="Genomic_DNA"/>
</dbReference>
<keyword evidence="2" id="KW-1185">Reference proteome</keyword>
<dbReference type="Proteomes" id="UP000007599">
    <property type="component" value="Chromosome I"/>
</dbReference>
<name>H8XTT0_FLAIG</name>
<accession>H8XTT0</accession>
<dbReference type="Pfam" id="PF07642">
    <property type="entry name" value="BBP2"/>
    <property type="match status" value="1"/>
</dbReference>
<reference evidence="1 2" key="1">
    <citation type="journal article" date="2012" name="J. Bacteriol.">
        <title>Complete Genome Sequence of Flavobacterium indicum GPSTA100-9T, Isolated from Warm Spring Water.</title>
        <authorList>
            <person name="Barbier P."/>
            <person name="Houel A."/>
            <person name="Loux V."/>
            <person name="Poulain J."/>
            <person name="Bernardet J.F."/>
            <person name="Touchon M."/>
            <person name="Duchaud E."/>
        </authorList>
    </citation>
    <scope>NUCLEOTIDE SEQUENCE [LARGE SCALE GENOMIC DNA]</scope>
    <source>
        <strain evidence="2">DSM 17447 / CIP 109464 / GPTSA100-9</strain>
    </source>
</reference>
<reference evidence="2" key="2">
    <citation type="submission" date="2012-03" db="EMBL/GenBank/DDBJ databases">
        <title>Complete genome sequence of Flavobacterium indicum GPTSA100-9T, isolated from warm spring water.</title>
        <authorList>
            <person name="Barbier P."/>
            <person name="Houel A."/>
            <person name="Loux V."/>
            <person name="Poulain J."/>
            <person name="Bernardet J.-F."/>
            <person name="Touchon M."/>
            <person name="Duchaud E."/>
        </authorList>
    </citation>
    <scope>NUCLEOTIDE SEQUENCE [LARGE SCALE GENOMIC DNA]</scope>
    <source>
        <strain evidence="2">DSM 17447 / CIP 109464 / GPTSA100-9</strain>
    </source>
</reference>
<dbReference type="HOGENOM" id="CLU_043652_0_0_10"/>
<sequence>MKSKLFYLIFFTPVLLFGQDSISKVAINFSGYIDSYYSYDFDQPETNYKQPFQYNYNRQNSFNLNIALLRANISYENVYAKLSVHAGTYVEDNYATESIKYINEACVGVFLDKNKKTSLEAGILPSYIGFESATTHSNLTLTRSILAENSPYYMTGVKLNHQLNNQWSIAGLITNGWQHIEKVAASIPPAFGTQIVYKPNENNLLNWSTFIGKEYYGTDLGFRYFSNFYWDSKWHPKWHAVIGFDYGLQDVAPNGTKLVNWFSPVLINQYSIHSKWQITHRIEYYQDTQNVLLTSYNLPFKTIGNSINFDFLVNSKFKLRTEGKWYHATQNIFDENTQKDNFSVTSTLSFEF</sequence>
<proteinExistence type="predicted"/>
<evidence type="ECO:0000313" key="1">
    <source>
        <dbReference type="EMBL" id="CCG53660.1"/>
    </source>
</evidence>
<organism evidence="1 2">
    <name type="scientific">Flavobacterium indicum (strain DSM 17447 / CIP 109464 / GPTSA100-9)</name>
    <dbReference type="NCBI Taxonomy" id="1094466"/>
    <lineage>
        <taxon>Bacteria</taxon>
        <taxon>Pseudomonadati</taxon>
        <taxon>Bacteroidota</taxon>
        <taxon>Flavobacteriia</taxon>
        <taxon>Flavobacteriales</taxon>
        <taxon>Flavobacteriaceae</taxon>
        <taxon>Flavobacterium</taxon>
    </lineage>
</organism>